<evidence type="ECO:0000259" key="5">
    <source>
        <dbReference type="Pfam" id="PF04043"/>
    </source>
</evidence>
<organism evidence="6 7">
    <name type="scientific">Psophocarpus tetragonolobus</name>
    <name type="common">Winged bean</name>
    <name type="synonym">Dolichos tetragonolobus</name>
    <dbReference type="NCBI Taxonomy" id="3891"/>
    <lineage>
        <taxon>Eukaryota</taxon>
        <taxon>Viridiplantae</taxon>
        <taxon>Streptophyta</taxon>
        <taxon>Embryophyta</taxon>
        <taxon>Tracheophyta</taxon>
        <taxon>Spermatophyta</taxon>
        <taxon>Magnoliopsida</taxon>
        <taxon>eudicotyledons</taxon>
        <taxon>Gunneridae</taxon>
        <taxon>Pentapetalae</taxon>
        <taxon>rosids</taxon>
        <taxon>fabids</taxon>
        <taxon>Fabales</taxon>
        <taxon>Fabaceae</taxon>
        <taxon>Papilionoideae</taxon>
        <taxon>50 kb inversion clade</taxon>
        <taxon>NPAAA clade</taxon>
        <taxon>indigoferoid/millettioid clade</taxon>
        <taxon>Phaseoleae</taxon>
        <taxon>Psophocarpus</taxon>
    </lineage>
</organism>
<dbReference type="CDD" id="cd15797">
    <property type="entry name" value="PMEI"/>
    <property type="match status" value="1"/>
</dbReference>
<feature type="signal peptide" evidence="4">
    <location>
        <begin position="1"/>
        <end position="30"/>
    </location>
</feature>
<name>A0AAN9SQ72_PSOTE</name>
<dbReference type="EMBL" id="JAYMYS010000003">
    <property type="protein sequence ID" value="KAK7401643.1"/>
    <property type="molecule type" value="Genomic_DNA"/>
</dbReference>
<evidence type="ECO:0000313" key="6">
    <source>
        <dbReference type="EMBL" id="KAK7401643.1"/>
    </source>
</evidence>
<dbReference type="Proteomes" id="UP001386955">
    <property type="component" value="Unassembled WGS sequence"/>
</dbReference>
<dbReference type="PANTHER" id="PTHR36710">
    <property type="entry name" value="PECTINESTERASE INHIBITOR-LIKE"/>
    <property type="match status" value="1"/>
</dbReference>
<feature type="domain" description="Pectinesterase inhibitor" evidence="5">
    <location>
        <begin position="39"/>
        <end position="162"/>
    </location>
</feature>
<proteinExistence type="inferred from homology"/>
<dbReference type="Gene3D" id="1.20.140.40">
    <property type="entry name" value="Invertase/pectin methylesterase inhibitor family protein"/>
    <property type="match status" value="1"/>
</dbReference>
<evidence type="ECO:0000313" key="7">
    <source>
        <dbReference type="Proteomes" id="UP001386955"/>
    </source>
</evidence>
<dbReference type="AlphaFoldDB" id="A0AAN9SQ72"/>
<dbReference type="InterPro" id="IPR052421">
    <property type="entry name" value="PCW_Enzyme_Inhibitor"/>
</dbReference>
<dbReference type="PANTHER" id="PTHR36710:SF18">
    <property type="entry name" value="PECTINESTERASE INHIBITOR 5-RELATED"/>
    <property type="match status" value="1"/>
</dbReference>
<comment type="similarity">
    <text evidence="3">Belongs to the PMEI family.</text>
</comment>
<dbReference type="GO" id="GO:0046910">
    <property type="term" value="F:pectinesterase inhibitor activity"/>
    <property type="evidence" value="ECO:0007669"/>
    <property type="project" value="InterPro"/>
</dbReference>
<gene>
    <name evidence="6" type="ORF">VNO78_13274</name>
</gene>
<evidence type="ECO:0000256" key="3">
    <source>
        <dbReference type="ARBA" id="ARBA00038471"/>
    </source>
</evidence>
<dbReference type="NCBIfam" id="TIGR01614">
    <property type="entry name" value="PME_inhib"/>
    <property type="match status" value="1"/>
</dbReference>
<keyword evidence="1 4" id="KW-0732">Signal</keyword>
<feature type="chain" id="PRO_5042904956" description="Pectinesterase inhibitor domain-containing protein" evidence="4">
    <location>
        <begin position="31"/>
        <end position="186"/>
    </location>
</feature>
<dbReference type="InterPro" id="IPR006501">
    <property type="entry name" value="Pectinesterase_inhib_dom"/>
</dbReference>
<dbReference type="SUPFAM" id="SSF101148">
    <property type="entry name" value="Plant invertase/pectin methylesterase inhibitor"/>
    <property type="match status" value="1"/>
</dbReference>
<keyword evidence="7" id="KW-1185">Reference proteome</keyword>
<dbReference type="InterPro" id="IPR034086">
    <property type="entry name" value="PMEI_plant"/>
</dbReference>
<evidence type="ECO:0000256" key="2">
    <source>
        <dbReference type="ARBA" id="ARBA00023157"/>
    </source>
</evidence>
<sequence>MNMAFFMNMPREILLLFVLILSPALFTNEAKNFAAADYKLVETLCHNSETPETCLRCVNNAKGANNSDSVGIATIVVNCLNDKANELAVSMKKLGSQTQGPVKLICQRCAEDYGQHIAKEELASSKKALVNHKYDDAEFAVNKALSFDLACHSDLIQGSKVPTSVFNDMKIYEDLSEAAARIIEKL</sequence>
<dbReference type="Pfam" id="PF04043">
    <property type="entry name" value="PMEI"/>
    <property type="match status" value="1"/>
</dbReference>
<evidence type="ECO:0000256" key="1">
    <source>
        <dbReference type="ARBA" id="ARBA00022729"/>
    </source>
</evidence>
<evidence type="ECO:0000256" key="4">
    <source>
        <dbReference type="SAM" id="SignalP"/>
    </source>
</evidence>
<protein>
    <recommendedName>
        <fullName evidence="5">Pectinesterase inhibitor domain-containing protein</fullName>
    </recommendedName>
</protein>
<reference evidence="6 7" key="1">
    <citation type="submission" date="2024-01" db="EMBL/GenBank/DDBJ databases">
        <title>The genomes of 5 underutilized Papilionoideae crops provide insights into root nodulation and disease resistanc.</title>
        <authorList>
            <person name="Jiang F."/>
        </authorList>
    </citation>
    <scope>NUCLEOTIDE SEQUENCE [LARGE SCALE GENOMIC DNA]</scope>
    <source>
        <strain evidence="6">DUOXIRENSHENG_FW03</strain>
        <tissue evidence="6">Leaves</tissue>
    </source>
</reference>
<comment type="caution">
    <text evidence="6">The sequence shown here is derived from an EMBL/GenBank/DDBJ whole genome shotgun (WGS) entry which is preliminary data.</text>
</comment>
<dbReference type="InterPro" id="IPR035513">
    <property type="entry name" value="Invertase/methylesterase_inhib"/>
</dbReference>
<keyword evidence="2" id="KW-1015">Disulfide bond</keyword>
<accession>A0AAN9SQ72</accession>